<evidence type="ECO:0000313" key="5">
    <source>
        <dbReference type="EMBL" id="TGO36755.1"/>
    </source>
</evidence>
<dbReference type="GO" id="GO:0000981">
    <property type="term" value="F:DNA-binding transcription factor activity, RNA polymerase II-specific"/>
    <property type="evidence" value="ECO:0007669"/>
    <property type="project" value="InterPro"/>
</dbReference>
<dbReference type="GO" id="GO:0000976">
    <property type="term" value="F:transcription cis-regulatory region binding"/>
    <property type="evidence" value="ECO:0007669"/>
    <property type="project" value="TreeGrafter"/>
</dbReference>
<feature type="region of interest" description="Disordered" evidence="3">
    <location>
        <begin position="115"/>
        <end position="220"/>
    </location>
</feature>
<dbReference type="EMBL" id="PQXK01000115">
    <property type="protein sequence ID" value="TGO36755.1"/>
    <property type="molecule type" value="Genomic_DNA"/>
</dbReference>
<comment type="subcellular location">
    <subcellularLocation>
        <location evidence="1">Nucleus</location>
    </subcellularLocation>
</comment>
<evidence type="ECO:0000256" key="3">
    <source>
        <dbReference type="SAM" id="MobiDB-lite"/>
    </source>
</evidence>
<feature type="compositionally biased region" description="Basic and acidic residues" evidence="3">
    <location>
        <begin position="148"/>
        <end position="157"/>
    </location>
</feature>
<evidence type="ECO:0000313" key="6">
    <source>
        <dbReference type="Proteomes" id="UP000297814"/>
    </source>
</evidence>
<dbReference type="AlphaFoldDB" id="A0A4Z1GJC1"/>
<dbReference type="Pfam" id="PF11951">
    <property type="entry name" value="Fungal_trans_2"/>
    <property type="match status" value="1"/>
</dbReference>
<dbReference type="Pfam" id="PF00172">
    <property type="entry name" value="Zn_clus"/>
    <property type="match status" value="1"/>
</dbReference>
<feature type="compositionally biased region" description="Low complexity" evidence="3">
    <location>
        <begin position="205"/>
        <end position="217"/>
    </location>
</feature>
<keyword evidence="6" id="KW-1185">Reference proteome</keyword>
<dbReference type="GO" id="GO:0005634">
    <property type="term" value="C:nucleus"/>
    <property type="evidence" value="ECO:0007669"/>
    <property type="project" value="UniProtKB-SubCell"/>
</dbReference>
<feature type="compositionally biased region" description="Polar residues" evidence="3">
    <location>
        <begin position="124"/>
        <end position="141"/>
    </location>
</feature>
<dbReference type="InterPro" id="IPR036864">
    <property type="entry name" value="Zn2-C6_fun-type_DNA-bd_sf"/>
</dbReference>
<dbReference type="InterPro" id="IPR021858">
    <property type="entry name" value="Fun_TF"/>
</dbReference>
<sequence>MAAGTGRLDLSKQSIPGQHFLTLERDPQAQHSQQFLSSARSYADLNYLFGAQDIAMIGPIPKTNRRKSSQGIEHVKHRRTRSGCYTCRSRRVKCDEHRPKCDRCTKGNRECVYPDVQKPAKGAGSTSSKVGQSKPSESPGSSEDEYEGRDVERLEVIRDEDEIESQSRYSKNSSNLNASAQSSNSSTRIKSGTRQSSETPSLIQETGSSPTPSTEGSIGYSSFEQFGGSPQFYDRTFANDLGSDNSRSSWSHLPPDLQFYLTYYCQNITFMHYSLRSNNEGFIHKLLLDVAIRHEPLLYAVVGFSAFQYAVEKQEGKIQDFLQYYNKAVSLLLVSLKNDARHTTGTILAILQLATIEEYLGDWANLLGHQKAAYEILVDLYSPQTIFETGIGRAIFGWYTRFDVMAGIMGGFDATISREWFSYAQEYFKNRIAQEPDSLVWKLEHQSSAMRLVGKDMSTLFAKQGKGEITREQFIFENAKMTQRMKDWKDNMDPALLDSRYLVTDFPPAQPGSLFDPCMPGVLYHGPLWAINIDSMDRYAVTLMHGLHTAQAMQMPPDFEVMNRLSEDLCQMYEAILHHPETPKGAAVGLQGGLGIAVFFLSKDEAYNMWMRRKLATIESQGFIQTFAFRSKMAELFRDNSCMHWWLPNDELYYPIIRSIRKFVEDRTSLPKNAESKDVQDMKAVFSAMDISDQSDSSPQMSNKGKSVSMDVDVASSSGWSPAQTSNDYSQNGYGGDSRSEQSPWNNQTGGY</sequence>
<feature type="region of interest" description="Disordered" evidence="3">
    <location>
        <begin position="691"/>
        <end position="752"/>
    </location>
</feature>
<dbReference type="PANTHER" id="PTHR37534">
    <property type="entry name" value="TRANSCRIPTIONAL ACTIVATOR PROTEIN UGA3"/>
    <property type="match status" value="1"/>
</dbReference>
<dbReference type="GO" id="GO:0045944">
    <property type="term" value="P:positive regulation of transcription by RNA polymerase II"/>
    <property type="evidence" value="ECO:0007669"/>
    <property type="project" value="TreeGrafter"/>
</dbReference>
<feature type="compositionally biased region" description="Polar residues" evidence="3">
    <location>
        <begin position="692"/>
        <end position="706"/>
    </location>
</feature>
<evidence type="ECO:0000256" key="2">
    <source>
        <dbReference type="ARBA" id="ARBA00023242"/>
    </source>
</evidence>
<dbReference type="InterPro" id="IPR001138">
    <property type="entry name" value="Zn2Cys6_DnaBD"/>
</dbReference>
<gene>
    <name evidence="5" type="ORF">BHYA_0115g00040</name>
</gene>
<name>A0A4Z1GJC1_9HELO</name>
<dbReference type="CDD" id="cd00067">
    <property type="entry name" value="GAL4"/>
    <property type="match status" value="1"/>
</dbReference>
<comment type="caution">
    <text evidence="5">The sequence shown here is derived from an EMBL/GenBank/DDBJ whole genome shotgun (WGS) entry which is preliminary data.</text>
</comment>
<feature type="domain" description="Zn(2)-C6 fungal-type" evidence="4">
    <location>
        <begin position="83"/>
        <end position="113"/>
    </location>
</feature>
<feature type="compositionally biased region" description="Polar residues" evidence="3">
    <location>
        <begin position="187"/>
        <end position="204"/>
    </location>
</feature>
<feature type="compositionally biased region" description="Polar residues" evidence="3">
    <location>
        <begin position="741"/>
        <end position="752"/>
    </location>
</feature>
<feature type="compositionally biased region" description="Low complexity" evidence="3">
    <location>
        <begin position="707"/>
        <end position="718"/>
    </location>
</feature>
<dbReference type="Gene3D" id="4.10.240.10">
    <property type="entry name" value="Zn(2)-C6 fungal-type DNA-binding domain"/>
    <property type="match status" value="1"/>
</dbReference>
<accession>A0A4Z1GJC1</accession>
<protein>
    <recommendedName>
        <fullName evidence="4">Zn(2)-C6 fungal-type domain-containing protein</fullName>
    </recommendedName>
</protein>
<dbReference type="SUPFAM" id="SSF57701">
    <property type="entry name" value="Zn2/Cys6 DNA-binding domain"/>
    <property type="match status" value="1"/>
</dbReference>
<evidence type="ECO:0000256" key="1">
    <source>
        <dbReference type="ARBA" id="ARBA00004123"/>
    </source>
</evidence>
<dbReference type="Proteomes" id="UP000297814">
    <property type="component" value="Unassembled WGS sequence"/>
</dbReference>
<feature type="compositionally biased region" description="Low complexity" evidence="3">
    <location>
        <begin position="170"/>
        <end position="186"/>
    </location>
</feature>
<dbReference type="PROSITE" id="PS50048">
    <property type="entry name" value="ZN2_CY6_FUNGAL_2"/>
    <property type="match status" value="1"/>
</dbReference>
<reference evidence="5 6" key="1">
    <citation type="submission" date="2017-12" db="EMBL/GenBank/DDBJ databases">
        <title>Comparative genomics of Botrytis spp.</title>
        <authorList>
            <person name="Valero-Jimenez C.A."/>
            <person name="Tapia P."/>
            <person name="Veloso J."/>
            <person name="Silva-Moreno E."/>
            <person name="Staats M."/>
            <person name="Valdes J.H."/>
            <person name="Van Kan J.A.L."/>
        </authorList>
    </citation>
    <scope>NUCLEOTIDE SEQUENCE [LARGE SCALE GENOMIC DNA]</scope>
    <source>
        <strain evidence="5 6">Bh0001</strain>
    </source>
</reference>
<dbReference type="PANTHER" id="PTHR37534:SF10">
    <property type="entry name" value="ZN(II)2CYS6 TRANSCRIPTION FACTOR (EUROFUNG)"/>
    <property type="match status" value="1"/>
</dbReference>
<dbReference type="GO" id="GO:0008270">
    <property type="term" value="F:zinc ion binding"/>
    <property type="evidence" value="ECO:0007669"/>
    <property type="project" value="InterPro"/>
</dbReference>
<keyword evidence="2" id="KW-0539">Nucleus</keyword>
<dbReference type="SMART" id="SM00066">
    <property type="entry name" value="GAL4"/>
    <property type="match status" value="1"/>
</dbReference>
<dbReference type="PROSITE" id="PS00463">
    <property type="entry name" value="ZN2_CY6_FUNGAL_1"/>
    <property type="match status" value="1"/>
</dbReference>
<evidence type="ECO:0000259" key="4">
    <source>
        <dbReference type="PROSITE" id="PS50048"/>
    </source>
</evidence>
<feature type="compositionally biased region" description="Polar residues" evidence="3">
    <location>
        <begin position="719"/>
        <end position="732"/>
    </location>
</feature>
<proteinExistence type="predicted"/>
<organism evidence="5 6">
    <name type="scientific">Botrytis hyacinthi</name>
    <dbReference type="NCBI Taxonomy" id="278943"/>
    <lineage>
        <taxon>Eukaryota</taxon>
        <taxon>Fungi</taxon>
        <taxon>Dikarya</taxon>
        <taxon>Ascomycota</taxon>
        <taxon>Pezizomycotina</taxon>
        <taxon>Leotiomycetes</taxon>
        <taxon>Helotiales</taxon>
        <taxon>Sclerotiniaceae</taxon>
        <taxon>Botrytis</taxon>
    </lineage>
</organism>